<dbReference type="EnsemblMetazoa" id="XM_017130798.2">
    <property type="protein sequence ID" value="XP_016986287.1"/>
    <property type="gene ID" value="LOC108049577"/>
</dbReference>
<dbReference type="GO" id="GO:0000054">
    <property type="term" value="P:ribosomal subunit export from nucleus"/>
    <property type="evidence" value="ECO:0007669"/>
    <property type="project" value="TreeGrafter"/>
</dbReference>
<dbReference type="GO" id="GO:0003924">
    <property type="term" value="F:GTPase activity"/>
    <property type="evidence" value="ECO:0007669"/>
    <property type="project" value="InterPro"/>
</dbReference>
<keyword evidence="5" id="KW-0653">Protein transport</keyword>
<dbReference type="Pfam" id="PF00071">
    <property type="entry name" value="Ras"/>
    <property type="match status" value="1"/>
</dbReference>
<evidence type="ECO:0000256" key="1">
    <source>
        <dbReference type="ARBA" id="ARBA00004123"/>
    </source>
</evidence>
<evidence type="ECO:0000256" key="6">
    <source>
        <dbReference type="ARBA" id="ARBA00023134"/>
    </source>
</evidence>
<proteinExistence type="inferred from homology"/>
<dbReference type="GeneID" id="108049577"/>
<evidence type="ECO:0000313" key="10">
    <source>
        <dbReference type="RefSeq" id="XP_016986287.1"/>
    </source>
</evidence>
<dbReference type="PANTHER" id="PTHR24071:SF0">
    <property type="entry name" value="GTP-BINDING NUCLEAR PROTEIN RAN"/>
    <property type="match status" value="1"/>
</dbReference>
<evidence type="ECO:0000313" key="9">
    <source>
        <dbReference type="Proteomes" id="UP001652680"/>
    </source>
</evidence>
<dbReference type="RefSeq" id="XP_016986287.1">
    <property type="nucleotide sequence ID" value="XM_017130798.1"/>
</dbReference>
<keyword evidence="4" id="KW-0547">Nucleotide-binding</keyword>
<reference evidence="9" key="1">
    <citation type="journal article" date="2021" name="Elife">
        <title>Highly contiguous assemblies of 101 drosophilid genomes.</title>
        <authorList>
            <person name="Kim B.Y."/>
            <person name="Wang J.R."/>
            <person name="Miller D.E."/>
            <person name="Barmina O."/>
            <person name="Delaney E."/>
            <person name="Thompson A."/>
            <person name="Comeault A.A."/>
            <person name="Peede D."/>
            <person name="D'Agostino E.R."/>
            <person name="Pelaez J."/>
            <person name="Aguilar J.M."/>
            <person name="Haji D."/>
            <person name="Matsunaga T."/>
            <person name="Armstrong E.E."/>
            <person name="Zych M."/>
            <person name="Ogawa Y."/>
            <person name="Stamenkovic-Radak M."/>
            <person name="Jelic M."/>
            <person name="Veselinovic M.S."/>
            <person name="Tanaskovic M."/>
            <person name="Eric P."/>
            <person name="Gao J.J."/>
            <person name="Katoh T.K."/>
            <person name="Toda M.J."/>
            <person name="Watabe H."/>
            <person name="Watada M."/>
            <person name="Davis J.S."/>
            <person name="Moyle L.C."/>
            <person name="Manoli G."/>
            <person name="Bertolini E."/>
            <person name="Kostal V."/>
            <person name="Hawley R.S."/>
            <person name="Takahashi A."/>
            <person name="Jones C.D."/>
            <person name="Price D.K."/>
            <person name="Whiteman N."/>
            <person name="Kopp A."/>
            <person name="Matute D.R."/>
            <person name="Petrov D.A."/>
        </authorList>
    </citation>
    <scope>NUCLEOTIDE SEQUENCE [LARGE SCALE GENOMIC DNA]</scope>
</reference>
<dbReference type="InterPro" id="IPR005225">
    <property type="entry name" value="Small_GTP-bd"/>
</dbReference>
<evidence type="ECO:0000313" key="8">
    <source>
        <dbReference type="EnsemblMetazoa" id="XP_016986287.1"/>
    </source>
</evidence>
<keyword evidence="6" id="KW-0342">GTP-binding</keyword>
<dbReference type="NCBIfam" id="TIGR00231">
    <property type="entry name" value="small_GTP"/>
    <property type="match status" value="1"/>
</dbReference>
<keyword evidence="7" id="KW-0539">Nucleus</keyword>
<dbReference type="GO" id="GO:0005737">
    <property type="term" value="C:cytoplasm"/>
    <property type="evidence" value="ECO:0007669"/>
    <property type="project" value="TreeGrafter"/>
</dbReference>
<dbReference type="FunFam" id="3.40.50.300:FF:001447">
    <property type="entry name" value="Ras-related protein Rab-1B"/>
    <property type="match status" value="1"/>
</dbReference>
<gene>
    <name evidence="10" type="primary">LOC108049577</name>
    <name evidence="8" type="synonym">108049577</name>
</gene>
<dbReference type="PROSITE" id="PS51421">
    <property type="entry name" value="RAS"/>
    <property type="match status" value="1"/>
</dbReference>
<dbReference type="OMA" id="VAYWHRE"/>
<evidence type="ECO:0000256" key="4">
    <source>
        <dbReference type="ARBA" id="ARBA00022741"/>
    </source>
</evidence>
<comment type="similarity">
    <text evidence="2">Belongs to the small GTPase superfamily. Ran family.</text>
</comment>
<reference evidence="8" key="3">
    <citation type="submission" date="2025-05" db="UniProtKB">
        <authorList>
            <consortium name="EnsemblMetazoa"/>
        </authorList>
    </citation>
    <scope>IDENTIFICATION</scope>
</reference>
<dbReference type="OrthoDB" id="48625at2759"/>
<dbReference type="PROSITE" id="PS51419">
    <property type="entry name" value="RAB"/>
    <property type="match status" value="1"/>
</dbReference>
<accession>A0A6P4F7N6</accession>
<dbReference type="PROSITE" id="PS51418">
    <property type="entry name" value="RAN"/>
    <property type="match status" value="1"/>
</dbReference>
<dbReference type="AlphaFoldDB" id="A0A6P4F7N6"/>
<dbReference type="SMART" id="SM00173">
    <property type="entry name" value="RAS"/>
    <property type="match status" value="1"/>
</dbReference>
<dbReference type="CDD" id="cd00877">
    <property type="entry name" value="Ran"/>
    <property type="match status" value="1"/>
</dbReference>
<dbReference type="InterPro" id="IPR001806">
    <property type="entry name" value="Small_GTPase"/>
</dbReference>
<dbReference type="SMART" id="SM00176">
    <property type="entry name" value="RAN"/>
    <property type="match status" value="1"/>
</dbReference>
<dbReference type="SMART" id="SM00175">
    <property type="entry name" value="RAB"/>
    <property type="match status" value="1"/>
</dbReference>
<dbReference type="GO" id="GO:0006606">
    <property type="term" value="P:protein import into nucleus"/>
    <property type="evidence" value="ECO:0007669"/>
    <property type="project" value="TreeGrafter"/>
</dbReference>
<comment type="subcellular location">
    <subcellularLocation>
        <location evidence="1">Nucleus</location>
    </subcellularLocation>
</comment>
<reference evidence="10" key="2">
    <citation type="submission" date="2025-04" db="UniProtKB">
        <authorList>
            <consortium name="RefSeq"/>
        </authorList>
    </citation>
    <scope>IDENTIFICATION</scope>
</reference>
<dbReference type="SMART" id="SM00174">
    <property type="entry name" value="RHO"/>
    <property type="match status" value="1"/>
</dbReference>
<dbReference type="Proteomes" id="UP001652680">
    <property type="component" value="Unassembled WGS sequence"/>
</dbReference>
<dbReference type="PANTHER" id="PTHR24071">
    <property type="entry name" value="RAN GTPASE"/>
    <property type="match status" value="1"/>
</dbReference>
<dbReference type="GO" id="GO:0005634">
    <property type="term" value="C:nucleus"/>
    <property type="evidence" value="ECO:0007669"/>
    <property type="project" value="UniProtKB-SubCell"/>
</dbReference>
<evidence type="ECO:0000256" key="3">
    <source>
        <dbReference type="ARBA" id="ARBA00022448"/>
    </source>
</evidence>
<evidence type="ECO:0000256" key="5">
    <source>
        <dbReference type="ARBA" id="ARBA00022927"/>
    </source>
</evidence>
<keyword evidence="9" id="KW-1185">Reference proteome</keyword>
<dbReference type="PRINTS" id="PR00449">
    <property type="entry name" value="RASTRNSFRMNG"/>
</dbReference>
<sequence>MNGMNEFKLVLIGEAKVGKSTLMGCHLFGKFQKNYEPTLGVDVNPLTFKTDHGEIRFMVWDTAGQERLGGMRDGYYIQAHCAIMMFDVTSRTSYDRLEKWHRDLVRVCGNIPIVICGNKADSLFEAETFVKFYRQKQLMFFKISAKSNYNLDKPFLYLARQLLGDRKQEVAKHPSFPKLIMTAEQLSQLQEDLKAARACDLPPESDDDL</sequence>
<dbReference type="SUPFAM" id="SSF52540">
    <property type="entry name" value="P-loop containing nucleoside triphosphate hydrolases"/>
    <property type="match status" value="1"/>
</dbReference>
<evidence type="ECO:0000256" key="7">
    <source>
        <dbReference type="ARBA" id="ARBA00023242"/>
    </source>
</evidence>
<organism evidence="10">
    <name type="scientific">Drosophila rhopaloa</name>
    <name type="common">Fruit fly</name>
    <dbReference type="NCBI Taxonomy" id="1041015"/>
    <lineage>
        <taxon>Eukaryota</taxon>
        <taxon>Metazoa</taxon>
        <taxon>Ecdysozoa</taxon>
        <taxon>Arthropoda</taxon>
        <taxon>Hexapoda</taxon>
        <taxon>Insecta</taxon>
        <taxon>Pterygota</taxon>
        <taxon>Neoptera</taxon>
        <taxon>Endopterygota</taxon>
        <taxon>Diptera</taxon>
        <taxon>Brachycera</taxon>
        <taxon>Muscomorpha</taxon>
        <taxon>Ephydroidea</taxon>
        <taxon>Drosophilidae</taxon>
        <taxon>Drosophila</taxon>
        <taxon>Sophophora</taxon>
    </lineage>
</organism>
<protein>
    <submittedName>
        <fullName evidence="10">GTP-binding nuclear protein Ran-like isoform X1</fullName>
    </submittedName>
</protein>
<evidence type="ECO:0000256" key="2">
    <source>
        <dbReference type="ARBA" id="ARBA00008028"/>
    </source>
</evidence>
<dbReference type="InterPro" id="IPR027417">
    <property type="entry name" value="P-loop_NTPase"/>
</dbReference>
<name>A0A6P4F7N6_DRORH</name>
<keyword evidence="3" id="KW-0813">Transport</keyword>
<dbReference type="GO" id="GO:0005525">
    <property type="term" value="F:GTP binding"/>
    <property type="evidence" value="ECO:0007669"/>
    <property type="project" value="UniProtKB-KW"/>
</dbReference>
<dbReference type="Gene3D" id="3.40.50.300">
    <property type="entry name" value="P-loop containing nucleotide triphosphate hydrolases"/>
    <property type="match status" value="1"/>
</dbReference>
<dbReference type="InterPro" id="IPR002041">
    <property type="entry name" value="Ran_GTPase"/>
</dbReference>